<dbReference type="HAMAP" id="MF_01121">
    <property type="entry name" value="Sirtuin_ClassIII"/>
    <property type="match status" value="1"/>
</dbReference>
<keyword evidence="2 3" id="KW-0520">NAD</keyword>
<dbReference type="SUPFAM" id="SSF52467">
    <property type="entry name" value="DHS-like NAD/FAD-binding domain"/>
    <property type="match status" value="1"/>
</dbReference>
<evidence type="ECO:0000259" key="5">
    <source>
        <dbReference type="PROSITE" id="PS50305"/>
    </source>
</evidence>
<evidence type="ECO:0000256" key="1">
    <source>
        <dbReference type="ARBA" id="ARBA00022679"/>
    </source>
</evidence>
<feature type="binding site" evidence="3 4">
    <location>
        <position position="155"/>
    </location>
    <ligand>
        <name>Zn(2+)</name>
        <dbReference type="ChEBI" id="CHEBI:29105"/>
    </ligand>
</feature>
<dbReference type="InterPro" id="IPR026590">
    <property type="entry name" value="Ssirtuin_cat_dom"/>
</dbReference>
<evidence type="ECO:0000256" key="3">
    <source>
        <dbReference type="HAMAP-Rule" id="MF_01121"/>
    </source>
</evidence>
<feature type="binding site" evidence="3 4">
    <location>
        <position position="135"/>
    </location>
    <ligand>
        <name>Zn(2+)</name>
        <dbReference type="ChEBI" id="CHEBI:29105"/>
    </ligand>
</feature>
<feature type="binding site" evidence="3 4">
    <location>
        <position position="132"/>
    </location>
    <ligand>
        <name>Zn(2+)</name>
        <dbReference type="ChEBI" id="CHEBI:29105"/>
    </ligand>
</feature>
<sequence>MTMVDIEEFVARAAEILVNSRHAVCLTGAGISAESGIPTFRGKDGLWKKFRVEDLATPEAFKRNPNLVWEWYKWRMQLVYNARPNAGHFALVDLETMGILKCIVTQNVDGLHLIAGSKCVVELHGSIRRGRCIECDFKVTFDNPPETIPPKCTKCGCILRPDVVWFGEPIPSQSLNKALELFHKADVALVVGTSGVVYPAGYFPYIVKEKGGAVIEVNIDKSAITPIADVFIRGKAGEILPKIVDKIKLL</sequence>
<dbReference type="PANTHER" id="PTHR11085:SF10">
    <property type="entry name" value="NAD-DEPENDENT PROTEIN DEACYLASE SIRTUIN-5, MITOCHONDRIAL-RELATED"/>
    <property type="match status" value="1"/>
</dbReference>
<comment type="domain">
    <text evidence="3">2 residues (Tyr-72 and Arg-75) present in a large hydrophobic pocket are probably involved in substrate specificity. They are important for desuccinylation activity, but dispensable for deacetylation activity.</text>
</comment>
<comment type="subcellular location">
    <subcellularLocation>
        <location evidence="3">Cytoplasm</location>
    </subcellularLocation>
</comment>
<comment type="cofactor">
    <cofactor evidence="3">
        <name>Zn(2+)</name>
        <dbReference type="ChEBI" id="CHEBI:29105"/>
    </cofactor>
    <text evidence="3">Binds 1 zinc ion per subunit.</text>
</comment>
<feature type="active site" description="Proton acceptor" evidence="3 4">
    <location>
        <position position="124"/>
    </location>
</feature>
<feature type="binding site" evidence="3 4">
    <location>
        <position position="152"/>
    </location>
    <ligand>
        <name>Zn(2+)</name>
        <dbReference type="ChEBI" id="CHEBI:29105"/>
    </ligand>
</feature>
<evidence type="ECO:0000256" key="2">
    <source>
        <dbReference type="ARBA" id="ARBA00023027"/>
    </source>
</evidence>
<feature type="binding site" evidence="3">
    <location>
        <position position="72"/>
    </location>
    <ligand>
        <name>substrate</name>
    </ligand>
</feature>
<dbReference type="CDD" id="cd01412">
    <property type="entry name" value="SIRT5_Af1_CobB"/>
    <property type="match status" value="1"/>
</dbReference>
<keyword evidence="3 4" id="KW-0862">Zinc</keyword>
<organism evidence="6 7">
    <name type="scientific">Thermoproteota archaeon</name>
    <dbReference type="NCBI Taxonomy" id="2056631"/>
    <lineage>
        <taxon>Archaea</taxon>
        <taxon>Thermoproteota</taxon>
    </lineage>
</organism>
<dbReference type="PROSITE" id="PS50305">
    <property type="entry name" value="SIRTUIN"/>
    <property type="match status" value="1"/>
</dbReference>
<comment type="caution">
    <text evidence="6">The sequence shown here is derived from an EMBL/GenBank/DDBJ whole genome shotgun (WGS) entry which is preliminary data.</text>
</comment>
<dbReference type="InterPro" id="IPR050134">
    <property type="entry name" value="NAD-dep_sirtuin_deacylases"/>
</dbReference>
<comment type="function">
    <text evidence="3">NAD-dependent lysine deacetylase and desuccinylase that specifically removes acetyl and succinyl groups on target proteins. Modulates the activities of several proteins which are inactive in their acylated form. Deacetylates the N-terminal lysine residue of Alba, the major archaeal chromatin protein and that, in turn, increases Alba's DNA binding affinity, thereby repressing transcription.</text>
</comment>
<gene>
    <name evidence="3" type="primary">cobB</name>
    <name evidence="6" type="ORF">DRJ26_02065</name>
</gene>
<proteinExistence type="inferred from homology"/>
<comment type="catalytic activity">
    <reaction evidence="3">
        <text>N(6)-succinyl-L-lysyl-[protein] + NAD(+) + H2O = 2''-O-succinyl-ADP-D-ribose + nicotinamide + L-lysyl-[protein]</text>
        <dbReference type="Rhea" id="RHEA:47668"/>
        <dbReference type="Rhea" id="RHEA-COMP:9752"/>
        <dbReference type="Rhea" id="RHEA-COMP:11877"/>
        <dbReference type="ChEBI" id="CHEBI:15377"/>
        <dbReference type="ChEBI" id="CHEBI:17154"/>
        <dbReference type="ChEBI" id="CHEBI:29969"/>
        <dbReference type="ChEBI" id="CHEBI:57540"/>
        <dbReference type="ChEBI" id="CHEBI:87830"/>
        <dbReference type="ChEBI" id="CHEBI:87832"/>
    </reaction>
</comment>
<keyword evidence="3" id="KW-0805">Transcription regulation</keyword>
<evidence type="ECO:0000256" key="4">
    <source>
        <dbReference type="PROSITE-ProRule" id="PRU00236"/>
    </source>
</evidence>
<dbReference type="InterPro" id="IPR027546">
    <property type="entry name" value="Sirtuin_class_III"/>
</dbReference>
<evidence type="ECO:0000313" key="7">
    <source>
        <dbReference type="Proteomes" id="UP000269499"/>
    </source>
</evidence>
<keyword evidence="1 3" id="KW-0808">Transferase</keyword>
<dbReference type="GO" id="GO:0008270">
    <property type="term" value="F:zinc ion binding"/>
    <property type="evidence" value="ECO:0007669"/>
    <property type="project" value="UniProtKB-UniRule"/>
</dbReference>
<keyword evidence="3" id="KW-0804">Transcription</keyword>
<dbReference type="PANTHER" id="PTHR11085">
    <property type="entry name" value="NAD-DEPENDENT PROTEIN DEACYLASE SIRTUIN-5, MITOCHONDRIAL-RELATED"/>
    <property type="match status" value="1"/>
</dbReference>
<dbReference type="GO" id="GO:0005737">
    <property type="term" value="C:cytoplasm"/>
    <property type="evidence" value="ECO:0007669"/>
    <property type="project" value="UniProtKB-SubCell"/>
</dbReference>
<dbReference type="GO" id="GO:0036055">
    <property type="term" value="F:protein-succinyllysine desuccinylase activity"/>
    <property type="evidence" value="ECO:0007669"/>
    <property type="project" value="UniProtKB-UniRule"/>
</dbReference>
<dbReference type="EMBL" id="QMRA01000029">
    <property type="protein sequence ID" value="RLE54281.1"/>
    <property type="molecule type" value="Genomic_DNA"/>
</dbReference>
<reference evidence="6 7" key="1">
    <citation type="submission" date="2018-06" db="EMBL/GenBank/DDBJ databases">
        <title>Extensive metabolic versatility and redundancy in microbially diverse, dynamic hydrothermal sediments.</title>
        <authorList>
            <person name="Dombrowski N."/>
            <person name="Teske A."/>
            <person name="Baker B.J."/>
        </authorList>
    </citation>
    <scope>NUCLEOTIDE SEQUENCE [LARGE SCALE GENOMIC DNA]</scope>
    <source>
        <strain evidence="6">B20_G2</strain>
    </source>
</reference>
<feature type="binding site" evidence="3">
    <location>
        <position position="75"/>
    </location>
    <ligand>
        <name>substrate</name>
    </ligand>
</feature>
<accession>A0A497F4L1</accession>
<feature type="binding site" evidence="3">
    <location>
        <position position="236"/>
    </location>
    <ligand>
        <name>NAD(+)</name>
        <dbReference type="ChEBI" id="CHEBI:57540"/>
    </ligand>
</feature>
<dbReference type="AlphaFoldDB" id="A0A497F4L1"/>
<dbReference type="NCBIfam" id="NF001753">
    <property type="entry name" value="PRK00481.1-3"/>
    <property type="match status" value="1"/>
</dbReference>
<dbReference type="Gene3D" id="3.40.50.1220">
    <property type="entry name" value="TPP-binding domain"/>
    <property type="match status" value="1"/>
</dbReference>
<dbReference type="Proteomes" id="UP000269499">
    <property type="component" value="Unassembled WGS sequence"/>
</dbReference>
<dbReference type="InterPro" id="IPR029035">
    <property type="entry name" value="DHS-like_NAD/FAD-binding_dom"/>
</dbReference>
<dbReference type="GO" id="GO:0017136">
    <property type="term" value="F:histone deacetylase activity, NAD-dependent"/>
    <property type="evidence" value="ECO:0007669"/>
    <property type="project" value="TreeGrafter"/>
</dbReference>
<evidence type="ECO:0000313" key="6">
    <source>
        <dbReference type="EMBL" id="RLE54281.1"/>
    </source>
</evidence>
<dbReference type="InterPro" id="IPR026591">
    <property type="entry name" value="Sirtuin_cat_small_dom_sf"/>
</dbReference>
<dbReference type="Pfam" id="PF02146">
    <property type="entry name" value="SIR2"/>
    <property type="match status" value="1"/>
</dbReference>
<keyword evidence="3" id="KW-0963">Cytoplasm</keyword>
<feature type="binding site" evidence="3">
    <location>
        <begin position="192"/>
        <end position="194"/>
    </location>
    <ligand>
        <name>NAD(+)</name>
        <dbReference type="ChEBI" id="CHEBI:57540"/>
    </ligand>
</feature>
<comment type="catalytic activity">
    <reaction evidence="3">
        <text>N(6)-acetyl-L-lysyl-[protein] + NAD(+) + H2O = 2''-O-acetyl-ADP-D-ribose + nicotinamide + L-lysyl-[protein]</text>
        <dbReference type="Rhea" id="RHEA:43636"/>
        <dbReference type="Rhea" id="RHEA-COMP:9752"/>
        <dbReference type="Rhea" id="RHEA-COMP:10731"/>
        <dbReference type="ChEBI" id="CHEBI:15377"/>
        <dbReference type="ChEBI" id="CHEBI:17154"/>
        <dbReference type="ChEBI" id="CHEBI:29969"/>
        <dbReference type="ChEBI" id="CHEBI:57540"/>
        <dbReference type="ChEBI" id="CHEBI:61930"/>
        <dbReference type="ChEBI" id="CHEBI:83767"/>
        <dbReference type="EC" id="2.3.1.286"/>
    </reaction>
</comment>
<dbReference type="GO" id="GO:0070403">
    <property type="term" value="F:NAD+ binding"/>
    <property type="evidence" value="ECO:0007669"/>
    <property type="project" value="UniProtKB-UniRule"/>
</dbReference>
<comment type="similarity">
    <text evidence="3">Belongs to the sirtuin family. Class III subfamily.</text>
</comment>
<dbReference type="GO" id="GO:0036054">
    <property type="term" value="F:protein-malonyllysine demalonylase activity"/>
    <property type="evidence" value="ECO:0007669"/>
    <property type="project" value="InterPro"/>
</dbReference>
<name>A0A497F4L1_9CREN</name>
<feature type="binding site" evidence="3">
    <location>
        <begin position="28"/>
        <end position="47"/>
    </location>
    <ligand>
        <name>NAD(+)</name>
        <dbReference type="ChEBI" id="CHEBI:57540"/>
    </ligand>
</feature>
<dbReference type="InterPro" id="IPR003000">
    <property type="entry name" value="Sirtuin"/>
</dbReference>
<dbReference type="EC" id="2.3.1.286" evidence="3"/>
<feature type="domain" description="Deacetylase sirtuin-type" evidence="5">
    <location>
        <begin position="3"/>
        <end position="250"/>
    </location>
</feature>
<feature type="binding site" evidence="3">
    <location>
        <begin position="218"/>
        <end position="220"/>
    </location>
    <ligand>
        <name>NAD(+)</name>
        <dbReference type="ChEBI" id="CHEBI:57540"/>
    </ligand>
</feature>
<protein>
    <recommendedName>
        <fullName evidence="3">NAD-dependent protein deacylase</fullName>
        <ecNumber evidence="3">2.3.1.286</ecNumber>
    </recommendedName>
    <alternativeName>
        <fullName evidence="3">Regulatory protein SIR2 homolog</fullName>
    </alternativeName>
</protein>
<keyword evidence="3 4" id="KW-0479">Metal-binding</keyword>
<feature type="binding site" evidence="3">
    <location>
        <begin position="106"/>
        <end position="109"/>
    </location>
    <ligand>
        <name>NAD(+)</name>
        <dbReference type="ChEBI" id="CHEBI:57540"/>
    </ligand>
</feature>
<dbReference type="Gene3D" id="3.30.1600.10">
    <property type="entry name" value="SIR2/SIRT2 'Small Domain"/>
    <property type="match status" value="1"/>
</dbReference>
<dbReference type="NCBIfam" id="NF040867">
    <property type="entry name" value="prot_deacyl_CobB"/>
    <property type="match status" value="1"/>
</dbReference>